<proteinExistence type="predicted"/>
<sequence>FIGDAFTVGAGDETGLGWVGRVVQAEWARNHDVTAYNLGIRADSTRAIRRRWRAECEARLPGGSNGRLVFMFGGNDAKEVVGSGVEVPLEESVDNARAILSEAVAWCPALWISLIPMSETKPYPRLLPGSPEYRFDNRRQAQYTQRYAEVAEELGVPFLDVHTALMQDLDWEQLTQAGDGSNPNAQGYAKLAGFILSWPAWRVWFEAS</sequence>
<accession>W4MEK4</accession>
<dbReference type="PANTHER" id="PTHR30383">
    <property type="entry name" value="THIOESTERASE 1/PROTEASE 1/LYSOPHOSPHOLIPASE L1"/>
    <property type="match status" value="1"/>
</dbReference>
<dbReference type="SUPFAM" id="SSF52266">
    <property type="entry name" value="SGNH hydrolase"/>
    <property type="match status" value="1"/>
</dbReference>
<evidence type="ECO:0000313" key="2">
    <source>
        <dbReference type="EMBL" id="ETX08077.1"/>
    </source>
</evidence>
<feature type="non-terminal residue" evidence="2">
    <location>
        <position position="1"/>
    </location>
</feature>
<gene>
    <name evidence="2" type="ORF">ETSY2_07480</name>
</gene>
<dbReference type="InterPro" id="IPR051532">
    <property type="entry name" value="Ester_Hydrolysis_Enzymes"/>
</dbReference>
<dbReference type="InterPro" id="IPR013830">
    <property type="entry name" value="SGNH_hydro"/>
</dbReference>
<dbReference type="GO" id="GO:0004622">
    <property type="term" value="F:phosphatidylcholine lysophospholipase activity"/>
    <property type="evidence" value="ECO:0007669"/>
    <property type="project" value="TreeGrafter"/>
</dbReference>
<organism evidence="2 3">
    <name type="scientific">Candidatus Entotheonella gemina</name>
    <dbReference type="NCBI Taxonomy" id="1429439"/>
    <lineage>
        <taxon>Bacteria</taxon>
        <taxon>Pseudomonadati</taxon>
        <taxon>Nitrospinota/Tectimicrobiota group</taxon>
        <taxon>Candidatus Tectimicrobiota</taxon>
        <taxon>Candidatus Entotheonellia</taxon>
        <taxon>Candidatus Entotheonellales</taxon>
        <taxon>Candidatus Entotheonellaceae</taxon>
        <taxon>Candidatus Entotheonella</taxon>
    </lineage>
</organism>
<dbReference type="InterPro" id="IPR036514">
    <property type="entry name" value="SGNH_hydro_sf"/>
</dbReference>
<evidence type="ECO:0000313" key="3">
    <source>
        <dbReference type="Proteomes" id="UP000019140"/>
    </source>
</evidence>
<dbReference type="HOGENOM" id="CLU_1317826_0_0_7"/>
<dbReference type="AlphaFoldDB" id="W4MEK4"/>
<reference evidence="2 3" key="1">
    <citation type="journal article" date="2014" name="Nature">
        <title>An environmental bacterial taxon with a large and distinct metabolic repertoire.</title>
        <authorList>
            <person name="Wilson M.C."/>
            <person name="Mori T."/>
            <person name="Ruckert C."/>
            <person name="Uria A.R."/>
            <person name="Helf M.J."/>
            <person name="Takada K."/>
            <person name="Gernert C."/>
            <person name="Steffens U.A."/>
            <person name="Heycke N."/>
            <person name="Schmitt S."/>
            <person name="Rinke C."/>
            <person name="Helfrich E.J."/>
            <person name="Brachmann A.O."/>
            <person name="Gurgui C."/>
            <person name="Wakimoto T."/>
            <person name="Kracht M."/>
            <person name="Crusemann M."/>
            <person name="Hentschel U."/>
            <person name="Abe I."/>
            <person name="Matsunaga S."/>
            <person name="Kalinowski J."/>
            <person name="Takeyama H."/>
            <person name="Piel J."/>
        </authorList>
    </citation>
    <scope>NUCLEOTIDE SEQUENCE [LARGE SCALE GENOMIC DNA]</scope>
    <source>
        <strain evidence="3">TSY2</strain>
    </source>
</reference>
<keyword evidence="3" id="KW-1185">Reference proteome</keyword>
<dbReference type="Gene3D" id="3.40.50.1110">
    <property type="entry name" value="SGNH hydrolase"/>
    <property type="match status" value="1"/>
</dbReference>
<dbReference type="EMBL" id="AZHX01000308">
    <property type="protein sequence ID" value="ETX08077.1"/>
    <property type="molecule type" value="Genomic_DNA"/>
</dbReference>
<protein>
    <recommendedName>
        <fullName evidence="1">SGNH hydrolase-type esterase domain-containing protein</fullName>
    </recommendedName>
</protein>
<dbReference type="Proteomes" id="UP000019140">
    <property type="component" value="Unassembled WGS sequence"/>
</dbReference>
<feature type="domain" description="SGNH hydrolase-type esterase" evidence="1">
    <location>
        <begin position="1"/>
        <end position="189"/>
    </location>
</feature>
<comment type="caution">
    <text evidence="2">The sequence shown here is derived from an EMBL/GenBank/DDBJ whole genome shotgun (WGS) entry which is preliminary data.</text>
</comment>
<dbReference type="Pfam" id="PF13472">
    <property type="entry name" value="Lipase_GDSL_2"/>
    <property type="match status" value="1"/>
</dbReference>
<evidence type="ECO:0000259" key="1">
    <source>
        <dbReference type="Pfam" id="PF13472"/>
    </source>
</evidence>
<name>W4MEK4_9BACT</name>
<dbReference type="PANTHER" id="PTHR30383:SF5">
    <property type="entry name" value="SGNH HYDROLASE-TYPE ESTERASE DOMAIN-CONTAINING PROTEIN"/>
    <property type="match status" value="1"/>
</dbReference>